<gene>
    <name evidence="1" type="ORF">QO001_004271</name>
</gene>
<dbReference type="Proteomes" id="UP001223420">
    <property type="component" value="Unassembled WGS sequence"/>
</dbReference>
<comment type="caution">
    <text evidence="1">The sequence shown here is derived from an EMBL/GenBank/DDBJ whole genome shotgun (WGS) entry which is preliminary data.</text>
</comment>
<dbReference type="AlphaFoldDB" id="A0AAJ1TZH1"/>
<proteinExistence type="predicted"/>
<dbReference type="GO" id="GO:0003676">
    <property type="term" value="F:nucleic acid binding"/>
    <property type="evidence" value="ECO:0007669"/>
    <property type="project" value="InterPro"/>
</dbReference>
<sequence length="99" mass="11190">MGNVGSHKHPKVRAWLARHPRWTFRFTTTSAPWLNAVAGFFSTLTRCRLRRSSFTGVVDLQAAIERAIAEHNRRARPFVWTKPANDILAAVGRSHNPSV</sequence>
<evidence type="ECO:0008006" key="3">
    <source>
        <dbReference type="Google" id="ProtNLM"/>
    </source>
</evidence>
<evidence type="ECO:0000313" key="2">
    <source>
        <dbReference type="Proteomes" id="UP001223420"/>
    </source>
</evidence>
<protein>
    <recommendedName>
        <fullName evidence="3">DDE superfamily endonuclease</fullName>
    </recommendedName>
</protein>
<name>A0AAJ1TZH1_9HYPH</name>
<dbReference type="InterPro" id="IPR036397">
    <property type="entry name" value="RNaseH_sf"/>
</dbReference>
<organism evidence="1 2">
    <name type="scientific">Methylobacterium brachiatum</name>
    <dbReference type="NCBI Taxonomy" id="269660"/>
    <lineage>
        <taxon>Bacteria</taxon>
        <taxon>Pseudomonadati</taxon>
        <taxon>Pseudomonadota</taxon>
        <taxon>Alphaproteobacteria</taxon>
        <taxon>Hyphomicrobiales</taxon>
        <taxon>Methylobacteriaceae</taxon>
        <taxon>Methylobacterium</taxon>
    </lineage>
</organism>
<dbReference type="EMBL" id="JAUSWL010000008">
    <property type="protein sequence ID" value="MDQ0545328.1"/>
    <property type="molecule type" value="Genomic_DNA"/>
</dbReference>
<reference evidence="1" key="1">
    <citation type="submission" date="2023-07" db="EMBL/GenBank/DDBJ databases">
        <title>Genomic Encyclopedia of Type Strains, Phase IV (KMG-IV): sequencing the most valuable type-strain genomes for metagenomic binning, comparative biology and taxonomic classification.</title>
        <authorList>
            <person name="Goeker M."/>
        </authorList>
    </citation>
    <scope>NUCLEOTIDE SEQUENCE</scope>
    <source>
        <strain evidence="1">DSM 19569</strain>
    </source>
</reference>
<dbReference type="Gene3D" id="3.30.420.10">
    <property type="entry name" value="Ribonuclease H-like superfamily/Ribonuclease H"/>
    <property type="match status" value="1"/>
</dbReference>
<accession>A0AAJ1TZH1</accession>
<evidence type="ECO:0000313" key="1">
    <source>
        <dbReference type="EMBL" id="MDQ0545328.1"/>
    </source>
</evidence>